<dbReference type="PANTHER" id="PTHR31450">
    <property type="entry name" value="LEUCINE-RICH REPEAT-CONTAINING PROTEIN 19 LRRC19 FAMILY MEMBER"/>
    <property type="match status" value="1"/>
</dbReference>
<accession>A0A553Q6D0</accession>
<evidence type="ECO:0000256" key="3">
    <source>
        <dbReference type="SAM" id="SignalP"/>
    </source>
</evidence>
<feature type="transmembrane region" description="Helical" evidence="2">
    <location>
        <begin position="55"/>
        <end position="79"/>
    </location>
</feature>
<keyword evidence="5" id="KW-1185">Reference proteome</keyword>
<protein>
    <submittedName>
        <fullName evidence="4">Uncharacterized protein</fullName>
    </submittedName>
</protein>
<feature type="chain" id="PRO_5022038128" evidence="3">
    <location>
        <begin position="27"/>
        <end position="169"/>
    </location>
</feature>
<evidence type="ECO:0000313" key="5">
    <source>
        <dbReference type="Proteomes" id="UP000316079"/>
    </source>
</evidence>
<dbReference type="EMBL" id="SRMA01026279">
    <property type="protein sequence ID" value="TRY85493.1"/>
    <property type="molecule type" value="Genomic_DNA"/>
</dbReference>
<gene>
    <name evidence="4" type="ORF">DNTS_015851</name>
</gene>
<feature type="compositionally biased region" description="Polar residues" evidence="1">
    <location>
        <begin position="30"/>
        <end position="50"/>
    </location>
</feature>
<feature type="signal peptide" evidence="3">
    <location>
        <begin position="1"/>
        <end position="26"/>
    </location>
</feature>
<feature type="region of interest" description="Disordered" evidence="1">
    <location>
        <begin position="28"/>
        <end position="52"/>
    </location>
</feature>
<keyword evidence="3" id="KW-0732">Signal</keyword>
<comment type="caution">
    <text evidence="4">The sequence shown here is derived from an EMBL/GenBank/DDBJ whole genome shotgun (WGS) entry which is preliminary data.</text>
</comment>
<keyword evidence="2" id="KW-0472">Membrane</keyword>
<feature type="compositionally biased region" description="Acidic residues" evidence="1">
    <location>
        <begin position="155"/>
        <end position="169"/>
    </location>
</feature>
<sequence>MGNLHPRVNLAVLLFLIVTFSSEVHPLEDSSATKQKNKESTNGTESSGVSQGHPAWPAVLGALTAVFFTALFIAVAVRYRLVRWCLSRNTHGLLLEGEAGSHAGDTEGEMPVRGMRGRMVLSEESSGEEGQDEDDDGFIEDNYIPACARKKAEEELQEEDSDDELITAE</sequence>
<dbReference type="OrthoDB" id="8931435at2759"/>
<evidence type="ECO:0000256" key="1">
    <source>
        <dbReference type="SAM" id="MobiDB-lite"/>
    </source>
</evidence>
<organism evidence="4 5">
    <name type="scientific">Danionella cerebrum</name>
    <dbReference type="NCBI Taxonomy" id="2873325"/>
    <lineage>
        <taxon>Eukaryota</taxon>
        <taxon>Metazoa</taxon>
        <taxon>Chordata</taxon>
        <taxon>Craniata</taxon>
        <taxon>Vertebrata</taxon>
        <taxon>Euteleostomi</taxon>
        <taxon>Actinopterygii</taxon>
        <taxon>Neopterygii</taxon>
        <taxon>Teleostei</taxon>
        <taxon>Ostariophysi</taxon>
        <taxon>Cypriniformes</taxon>
        <taxon>Danionidae</taxon>
        <taxon>Danioninae</taxon>
        <taxon>Danionella</taxon>
    </lineage>
</organism>
<keyword evidence="2" id="KW-0812">Transmembrane</keyword>
<keyword evidence="2" id="KW-1133">Transmembrane helix</keyword>
<feature type="region of interest" description="Disordered" evidence="1">
    <location>
        <begin position="149"/>
        <end position="169"/>
    </location>
</feature>
<dbReference type="AlphaFoldDB" id="A0A553Q6D0"/>
<proteinExistence type="predicted"/>
<name>A0A553Q6D0_9TELE</name>
<reference evidence="4 5" key="1">
    <citation type="journal article" date="2019" name="Sci. Data">
        <title>Hybrid genome assembly and annotation of Danionella translucida.</title>
        <authorList>
            <person name="Kadobianskyi M."/>
            <person name="Schulze L."/>
            <person name="Schuelke M."/>
            <person name="Judkewitz B."/>
        </authorList>
    </citation>
    <scope>NUCLEOTIDE SEQUENCE [LARGE SCALE GENOMIC DNA]</scope>
    <source>
        <strain evidence="4 5">Bolton</strain>
    </source>
</reference>
<evidence type="ECO:0000256" key="2">
    <source>
        <dbReference type="SAM" id="Phobius"/>
    </source>
</evidence>
<dbReference type="PANTHER" id="PTHR31450:SF3">
    <property type="entry name" value="TYPE III ENDOSOME MEMBRANE PROTEIN TEMP"/>
    <property type="match status" value="1"/>
</dbReference>
<evidence type="ECO:0000313" key="4">
    <source>
        <dbReference type="EMBL" id="TRY85493.1"/>
    </source>
</evidence>
<dbReference type="Proteomes" id="UP000316079">
    <property type="component" value="Unassembled WGS sequence"/>
</dbReference>